<dbReference type="SMART" id="SM00014">
    <property type="entry name" value="acidPPc"/>
    <property type="match status" value="1"/>
</dbReference>
<evidence type="ECO:0000313" key="4">
    <source>
        <dbReference type="Proteomes" id="UP001146670"/>
    </source>
</evidence>
<feature type="transmembrane region" description="Helical" evidence="1">
    <location>
        <begin position="106"/>
        <end position="124"/>
    </location>
</feature>
<feature type="domain" description="Phosphatidic acid phosphatase type 2/haloperoxidase" evidence="2">
    <location>
        <begin position="58"/>
        <end position="164"/>
    </location>
</feature>
<feature type="transmembrane region" description="Helical" evidence="1">
    <location>
        <begin position="57"/>
        <end position="78"/>
    </location>
</feature>
<protein>
    <submittedName>
        <fullName evidence="3">Phosphatase PAP2 family protein</fullName>
    </submittedName>
</protein>
<evidence type="ECO:0000259" key="2">
    <source>
        <dbReference type="SMART" id="SM00014"/>
    </source>
</evidence>
<organism evidence="3 4">
    <name type="scientific">Aerococcus kribbianus</name>
    <dbReference type="NCBI Taxonomy" id="2999064"/>
    <lineage>
        <taxon>Bacteria</taxon>
        <taxon>Bacillati</taxon>
        <taxon>Bacillota</taxon>
        <taxon>Bacilli</taxon>
        <taxon>Lactobacillales</taxon>
        <taxon>Aerococcaceae</taxon>
        <taxon>Aerococcus</taxon>
    </lineage>
</organism>
<dbReference type="Pfam" id="PF01569">
    <property type="entry name" value="PAP2"/>
    <property type="match status" value="1"/>
</dbReference>
<feature type="transmembrane region" description="Helical" evidence="1">
    <location>
        <begin position="144"/>
        <end position="163"/>
    </location>
</feature>
<dbReference type="Proteomes" id="UP001146670">
    <property type="component" value="Unassembled WGS sequence"/>
</dbReference>
<name>A0A9X3JGL6_9LACT</name>
<dbReference type="SUPFAM" id="SSF48317">
    <property type="entry name" value="Acid phosphatase/Vanadium-dependent haloperoxidase"/>
    <property type="match status" value="1"/>
</dbReference>
<evidence type="ECO:0000313" key="3">
    <source>
        <dbReference type="EMBL" id="MCZ0725699.1"/>
    </source>
</evidence>
<dbReference type="AlphaFoldDB" id="A0A9X3JGL6"/>
<reference evidence="3" key="1">
    <citation type="submission" date="2022-12" db="EMBL/GenBank/DDBJ databases">
        <title>Description and comparative metabolic analysis of Aerococcus sp. nov., isolated from the feces of a pig.</title>
        <authorList>
            <person name="Chang Y.-H."/>
        </authorList>
    </citation>
    <scope>NUCLEOTIDE SEQUENCE</scope>
    <source>
        <strain evidence="3">YH-aer222</strain>
    </source>
</reference>
<gene>
    <name evidence="3" type="ORF">OW157_03825</name>
</gene>
<dbReference type="RefSeq" id="WP_268752012.1">
    <property type="nucleotide sequence ID" value="NZ_JAPRFQ010000001.1"/>
</dbReference>
<proteinExistence type="predicted"/>
<evidence type="ECO:0000256" key="1">
    <source>
        <dbReference type="SAM" id="Phobius"/>
    </source>
</evidence>
<keyword evidence="1" id="KW-1133">Transmembrane helix</keyword>
<dbReference type="Gene3D" id="1.20.144.10">
    <property type="entry name" value="Phosphatidic acid phosphatase type 2/haloperoxidase"/>
    <property type="match status" value="1"/>
</dbReference>
<comment type="caution">
    <text evidence="3">The sequence shown here is derived from an EMBL/GenBank/DDBJ whole genome shotgun (WGS) entry which is preliminary data.</text>
</comment>
<sequence length="164" mass="19073">MSNYQEFYRRISRPFRHSQRACAVLRTLNQTITRLMYVSYPFFLILSAWQKGINWTWFLYVLVPAGGLLLVSLLRWLIARPRPYEIEGIEALISRKGKRDSMPSKHVFSSALISLTIFSLYPIWGMVYLVLTVLLAKCRVVSGVHYPSDVLVSLILAYFMTLLY</sequence>
<dbReference type="InterPro" id="IPR000326">
    <property type="entry name" value="PAP2/HPO"/>
</dbReference>
<accession>A0A9X3JGL6</accession>
<dbReference type="EMBL" id="JAPRFR010000001">
    <property type="protein sequence ID" value="MCZ0725699.1"/>
    <property type="molecule type" value="Genomic_DNA"/>
</dbReference>
<dbReference type="CDD" id="cd01610">
    <property type="entry name" value="PAP2_like"/>
    <property type="match status" value="1"/>
</dbReference>
<keyword evidence="1" id="KW-0812">Transmembrane</keyword>
<keyword evidence="1" id="KW-0472">Membrane</keyword>
<dbReference type="InterPro" id="IPR036938">
    <property type="entry name" value="PAP2/HPO_sf"/>
</dbReference>
<keyword evidence="4" id="KW-1185">Reference proteome</keyword>